<dbReference type="InterPro" id="IPR032675">
    <property type="entry name" value="LRR_dom_sf"/>
</dbReference>
<name>A0A6U0B783_9CHLO</name>
<gene>
    <name evidence="5" type="ORF">OMED0930_LOCUS3718</name>
</gene>
<evidence type="ECO:0000259" key="4">
    <source>
        <dbReference type="PROSITE" id="PS50181"/>
    </source>
</evidence>
<evidence type="ECO:0000313" key="5">
    <source>
        <dbReference type="EMBL" id="CAD8812624.1"/>
    </source>
</evidence>
<dbReference type="PROSITE" id="PS50181">
    <property type="entry name" value="FBOX"/>
    <property type="match status" value="1"/>
</dbReference>
<feature type="domain" description="F-box" evidence="4">
    <location>
        <begin position="154"/>
        <end position="202"/>
    </location>
</feature>
<comment type="subcellular location">
    <subcellularLocation>
        <location evidence="1">Cytoplasm</location>
        <location evidence="1">Cytoskeleton</location>
        <location evidence="1">Cilium axoneme</location>
    </subcellularLocation>
</comment>
<feature type="coiled-coil region" evidence="2">
    <location>
        <begin position="105"/>
        <end position="132"/>
    </location>
</feature>
<protein>
    <recommendedName>
        <fullName evidence="4">F-box domain-containing protein</fullName>
    </recommendedName>
</protein>
<accession>A0A6U0B783</accession>
<dbReference type="Gene3D" id="3.80.10.10">
    <property type="entry name" value="Ribonuclease Inhibitor"/>
    <property type="match status" value="1"/>
</dbReference>
<evidence type="ECO:0000256" key="3">
    <source>
        <dbReference type="SAM" id="MobiDB-lite"/>
    </source>
</evidence>
<keyword evidence="2" id="KW-0175">Coiled coil</keyword>
<dbReference type="AlphaFoldDB" id="A0A6U0B783"/>
<dbReference type="GO" id="GO:0005930">
    <property type="term" value="C:axoneme"/>
    <property type="evidence" value="ECO:0007669"/>
    <property type="project" value="UniProtKB-SubCell"/>
</dbReference>
<evidence type="ECO:0000256" key="2">
    <source>
        <dbReference type="SAM" id="Coils"/>
    </source>
</evidence>
<dbReference type="Pfam" id="PF00646">
    <property type="entry name" value="F-box"/>
    <property type="match status" value="1"/>
</dbReference>
<sequence length="466" mass="52749">MSSSVRSPSKERKDDASPGLQTPNDASPEHSIATPGHDGGRSSGTKRSREDELEGETSTDRATRSRSASTVARLPGLRVRVKSVCGDLSSVITKLRDSGLSAEERARLDDQADTLREELARLEGEVYDVYEQDDEITDYVLEFIKFARAKARPAANFTTMPNDVLHLVLRHFRKEAKQLIAMSTVNKQMRDAVRNPIVWRSVDLRAYKSSITDKILYSIVQDDDAFSCVKRLYLRDCSQLTDRSVLKVLRKCYTTIEYIDLEGCERLTEETMRFIMHECKQITALNVRGCSGVSAKYIFDNFFALPDDLVRIKVNDTRGIHGRVDQDDFLKLAESVEEFTAKYKERIGDAAKVQEWEARLNSQSDVLRVAEFIKETSQHVSRWKRGESAACDHAHTIQLVGSRRADPILTLFPECGHVSCVDCTLNERRHMRLIDGEYIYPCGMCHEPMPSPGGFEVVVRGTERRA</sequence>
<dbReference type="InterPro" id="IPR001810">
    <property type="entry name" value="F-box_dom"/>
</dbReference>
<reference evidence="5" key="1">
    <citation type="submission" date="2021-01" db="EMBL/GenBank/DDBJ databases">
        <authorList>
            <person name="Corre E."/>
            <person name="Pelletier E."/>
            <person name="Niang G."/>
            <person name="Scheremetjew M."/>
            <person name="Finn R."/>
            <person name="Kale V."/>
            <person name="Holt S."/>
            <person name="Cochrane G."/>
            <person name="Meng A."/>
            <person name="Brown T."/>
            <person name="Cohen L."/>
        </authorList>
    </citation>
    <scope>NUCLEOTIDE SEQUENCE</scope>
    <source>
        <strain evidence="5">Clade-D-RCC1621</strain>
    </source>
</reference>
<organism evidence="5">
    <name type="scientific">Ostreococcus mediterraneus</name>
    <dbReference type="NCBI Taxonomy" id="1486918"/>
    <lineage>
        <taxon>Eukaryota</taxon>
        <taxon>Viridiplantae</taxon>
        <taxon>Chlorophyta</taxon>
        <taxon>Mamiellophyceae</taxon>
        <taxon>Mamiellales</taxon>
        <taxon>Bathycoccaceae</taxon>
        <taxon>Ostreococcus</taxon>
    </lineage>
</organism>
<dbReference type="SUPFAM" id="SSF52047">
    <property type="entry name" value="RNI-like"/>
    <property type="match status" value="1"/>
</dbReference>
<evidence type="ECO:0000256" key="1">
    <source>
        <dbReference type="ARBA" id="ARBA00004430"/>
    </source>
</evidence>
<dbReference type="EMBL" id="HBFO01005338">
    <property type="protein sequence ID" value="CAD8812624.1"/>
    <property type="molecule type" value="Transcribed_RNA"/>
</dbReference>
<feature type="region of interest" description="Disordered" evidence="3">
    <location>
        <begin position="1"/>
        <end position="70"/>
    </location>
</feature>
<proteinExistence type="predicted"/>